<dbReference type="InterPro" id="IPR028994">
    <property type="entry name" value="Integrin_alpha_N"/>
</dbReference>
<keyword evidence="2" id="KW-1133">Transmembrane helix</keyword>
<feature type="domain" description="DUF2007" evidence="3">
    <location>
        <begin position="1"/>
        <end position="67"/>
    </location>
</feature>
<comment type="caution">
    <text evidence="4">The sequence shown here is derived from an EMBL/GenBank/DDBJ whole genome shotgun (WGS) entry which is preliminary data.</text>
</comment>
<evidence type="ECO:0000256" key="1">
    <source>
        <dbReference type="SAM" id="MobiDB-lite"/>
    </source>
</evidence>
<dbReference type="SUPFAM" id="SSF69318">
    <property type="entry name" value="Integrin alpha N-terminal domain"/>
    <property type="match status" value="1"/>
</dbReference>
<evidence type="ECO:0000259" key="3">
    <source>
        <dbReference type="Pfam" id="PF09413"/>
    </source>
</evidence>
<reference evidence="4 5" key="1">
    <citation type="submission" date="2020-05" db="EMBL/GenBank/DDBJ databases">
        <title>Aquincola sp. isolate from soil.</title>
        <authorList>
            <person name="Han J."/>
            <person name="Kim D.-U."/>
        </authorList>
    </citation>
    <scope>NUCLEOTIDE SEQUENCE [LARGE SCALE GENOMIC DNA]</scope>
    <source>
        <strain evidence="4 5">S2</strain>
    </source>
</reference>
<keyword evidence="2" id="KW-0472">Membrane</keyword>
<organism evidence="4 5">
    <name type="scientific">Pseudaquabacterium terrae</name>
    <dbReference type="NCBI Taxonomy" id="2732868"/>
    <lineage>
        <taxon>Bacteria</taxon>
        <taxon>Pseudomonadati</taxon>
        <taxon>Pseudomonadota</taxon>
        <taxon>Betaproteobacteria</taxon>
        <taxon>Burkholderiales</taxon>
        <taxon>Sphaerotilaceae</taxon>
        <taxon>Pseudaquabacterium</taxon>
    </lineage>
</organism>
<dbReference type="EMBL" id="JABRWJ010000018">
    <property type="protein sequence ID" value="NRF72139.1"/>
    <property type="molecule type" value="Genomic_DNA"/>
</dbReference>
<dbReference type="Gene3D" id="3.30.70.790">
    <property type="entry name" value="UreE, C-terminal domain"/>
    <property type="match status" value="1"/>
</dbReference>
<gene>
    <name evidence="4" type="ORF">HLB44_34660</name>
</gene>
<accession>A0ABX2ETU7</accession>
<protein>
    <submittedName>
        <fullName evidence="4">DUF2007 domain-containing protein</fullName>
    </submittedName>
</protein>
<dbReference type="Pfam" id="PF09413">
    <property type="entry name" value="DUF2007"/>
    <property type="match status" value="1"/>
</dbReference>
<evidence type="ECO:0000313" key="4">
    <source>
        <dbReference type="EMBL" id="NRF72139.1"/>
    </source>
</evidence>
<dbReference type="Proteomes" id="UP000737171">
    <property type="component" value="Unassembled WGS sequence"/>
</dbReference>
<evidence type="ECO:0000256" key="2">
    <source>
        <dbReference type="SAM" id="Phobius"/>
    </source>
</evidence>
<keyword evidence="2" id="KW-0812">Transmembrane</keyword>
<proteinExistence type="predicted"/>
<name>A0ABX2ETU7_9BURK</name>
<evidence type="ECO:0000313" key="5">
    <source>
        <dbReference type="Proteomes" id="UP000737171"/>
    </source>
</evidence>
<keyword evidence="5" id="KW-1185">Reference proteome</keyword>
<feature type="region of interest" description="Disordered" evidence="1">
    <location>
        <begin position="234"/>
        <end position="266"/>
    </location>
</feature>
<dbReference type="RefSeq" id="WP_173134796.1">
    <property type="nucleotide sequence ID" value="NZ_JABRWJ010000018.1"/>
</dbReference>
<sequence>MKTVYEAANAVEAHMLQALLQQEGIATRIDGEFLTGALGELPTARLVRLMADEDSYPAARAAIERWEATDVIDPLPPLAERHRGNTWIAALAALAVGIAGSWAFFRSPVSADGIDHNRDGVLDERWTFSPRGTLLEATVDRNLDGKVDHIARYDRRGLIERSESDDNFDGVFETRQQYRAGNVETTETDTDGDGLADLRSHFEHGVLRTVEYVDPRSGLPLRIEHLQLGRVETAEVDSDGDGRLDTRVHYSRSGAPTRSQRIDATR</sequence>
<dbReference type="InterPro" id="IPR018551">
    <property type="entry name" value="DUF2007"/>
</dbReference>
<feature type="transmembrane region" description="Helical" evidence="2">
    <location>
        <begin position="87"/>
        <end position="105"/>
    </location>
</feature>